<dbReference type="Proteomes" id="UP000001542">
    <property type="component" value="Unassembled WGS sequence"/>
</dbReference>
<reference evidence="1" key="2">
    <citation type="journal article" date="2007" name="Science">
        <title>Draft genome sequence of the sexually transmitted pathogen Trichomonas vaginalis.</title>
        <authorList>
            <person name="Carlton J.M."/>
            <person name="Hirt R.P."/>
            <person name="Silva J.C."/>
            <person name="Delcher A.L."/>
            <person name="Schatz M."/>
            <person name="Zhao Q."/>
            <person name="Wortman J.R."/>
            <person name="Bidwell S.L."/>
            <person name="Alsmark U.C.M."/>
            <person name="Besteiro S."/>
            <person name="Sicheritz-Ponten T."/>
            <person name="Noel C.J."/>
            <person name="Dacks J.B."/>
            <person name="Foster P.G."/>
            <person name="Simillion C."/>
            <person name="Van de Peer Y."/>
            <person name="Miranda-Saavedra D."/>
            <person name="Barton G.J."/>
            <person name="Westrop G.D."/>
            <person name="Mueller S."/>
            <person name="Dessi D."/>
            <person name="Fiori P.L."/>
            <person name="Ren Q."/>
            <person name="Paulsen I."/>
            <person name="Zhang H."/>
            <person name="Bastida-Corcuera F.D."/>
            <person name="Simoes-Barbosa A."/>
            <person name="Brown M.T."/>
            <person name="Hayes R.D."/>
            <person name="Mukherjee M."/>
            <person name="Okumura C.Y."/>
            <person name="Schneider R."/>
            <person name="Smith A.J."/>
            <person name="Vanacova S."/>
            <person name="Villalvazo M."/>
            <person name="Haas B.J."/>
            <person name="Pertea M."/>
            <person name="Feldblyum T.V."/>
            <person name="Utterback T.R."/>
            <person name="Shu C.L."/>
            <person name="Osoegawa K."/>
            <person name="de Jong P.J."/>
            <person name="Hrdy I."/>
            <person name="Horvathova L."/>
            <person name="Zubacova Z."/>
            <person name="Dolezal P."/>
            <person name="Malik S.B."/>
            <person name="Logsdon J.M. Jr."/>
            <person name="Henze K."/>
            <person name="Gupta A."/>
            <person name="Wang C.C."/>
            <person name="Dunne R.L."/>
            <person name="Upcroft J.A."/>
            <person name="Upcroft P."/>
            <person name="White O."/>
            <person name="Salzberg S.L."/>
            <person name="Tang P."/>
            <person name="Chiu C.-H."/>
            <person name="Lee Y.-S."/>
            <person name="Embley T.M."/>
            <person name="Coombs G.H."/>
            <person name="Mottram J.C."/>
            <person name="Tachezy J."/>
            <person name="Fraser-Liggett C.M."/>
            <person name="Johnson P.J."/>
        </authorList>
    </citation>
    <scope>NUCLEOTIDE SEQUENCE [LARGE SCALE GENOMIC DNA]</scope>
    <source>
        <strain evidence="1">G3</strain>
    </source>
</reference>
<proteinExistence type="predicted"/>
<dbReference type="EMBL" id="DS113394">
    <property type="protein sequence ID" value="EAY07661.1"/>
    <property type="molecule type" value="Genomic_DNA"/>
</dbReference>
<name>A2EI22_TRIV3</name>
<dbReference type="VEuPathDB" id="TrichDB:TVAG_273450"/>
<gene>
    <name evidence="1" type="ORF">TVAG_273450</name>
</gene>
<protein>
    <submittedName>
        <fullName evidence="1">Uncharacterized protein</fullName>
    </submittedName>
</protein>
<evidence type="ECO:0000313" key="2">
    <source>
        <dbReference type="Proteomes" id="UP000001542"/>
    </source>
</evidence>
<dbReference type="VEuPathDB" id="TrichDB:TVAGG3_0747240"/>
<keyword evidence="2" id="KW-1185">Reference proteome</keyword>
<evidence type="ECO:0000313" key="1">
    <source>
        <dbReference type="EMBL" id="EAY07661.1"/>
    </source>
</evidence>
<dbReference type="InParanoid" id="A2EI22"/>
<organism evidence="1 2">
    <name type="scientific">Trichomonas vaginalis (strain ATCC PRA-98 / G3)</name>
    <dbReference type="NCBI Taxonomy" id="412133"/>
    <lineage>
        <taxon>Eukaryota</taxon>
        <taxon>Metamonada</taxon>
        <taxon>Parabasalia</taxon>
        <taxon>Trichomonadida</taxon>
        <taxon>Trichomonadidae</taxon>
        <taxon>Trichomonas</taxon>
    </lineage>
</organism>
<accession>A2EI22</accession>
<dbReference type="KEGG" id="tva:4765553"/>
<reference evidence="1" key="1">
    <citation type="submission" date="2006-10" db="EMBL/GenBank/DDBJ databases">
        <authorList>
            <person name="Amadeo P."/>
            <person name="Zhao Q."/>
            <person name="Wortman J."/>
            <person name="Fraser-Liggett C."/>
            <person name="Carlton J."/>
        </authorList>
    </citation>
    <scope>NUCLEOTIDE SEQUENCE</scope>
    <source>
        <strain evidence="1">G3</strain>
    </source>
</reference>
<dbReference type="RefSeq" id="XP_001319884.1">
    <property type="nucleotide sequence ID" value="XM_001319849.1"/>
</dbReference>
<dbReference type="AlphaFoldDB" id="A2EI22"/>
<sequence>MNTSYHYEIKYCPAYNIQDPEETGIINFTTASNTSSTEDGGICNFGNFNFTKCNYLNNEYTGSDNAMILCYSFCTYSNCSFIGNKVNHLFYEKPKAIDNCYFKNNNVTVRTVHHGYSGIFESGDSLDSFISHYTTDKCSATYFYKKKVSEKKLKMKDVKNIVHNVFKTSFVVSVNISSSK</sequence>